<evidence type="ECO:0000259" key="2">
    <source>
        <dbReference type="Pfam" id="PF13568"/>
    </source>
</evidence>
<evidence type="ECO:0000256" key="1">
    <source>
        <dbReference type="SAM" id="SignalP"/>
    </source>
</evidence>
<keyword evidence="1" id="KW-0732">Signal</keyword>
<proteinExistence type="predicted"/>
<dbReference type="EMBL" id="QJHL01000001">
    <property type="protein sequence ID" value="PXY46556.1"/>
    <property type="molecule type" value="Genomic_DNA"/>
</dbReference>
<dbReference type="OrthoDB" id="947434at2"/>
<dbReference type="Proteomes" id="UP000247681">
    <property type="component" value="Unassembled WGS sequence"/>
</dbReference>
<dbReference type="RefSeq" id="WP_110345563.1">
    <property type="nucleotide sequence ID" value="NZ_QJHL01000001.1"/>
</dbReference>
<feature type="chain" id="PRO_5015968784" evidence="1">
    <location>
        <begin position="25"/>
        <end position="216"/>
    </location>
</feature>
<reference evidence="3 4" key="1">
    <citation type="submission" date="2018-05" db="EMBL/GenBank/DDBJ databases">
        <title>Flavobacterium sp. strain IMCC34758, incomplete genome.</title>
        <authorList>
            <person name="Joung Y."/>
        </authorList>
    </citation>
    <scope>NUCLEOTIDE SEQUENCE [LARGE SCALE GENOMIC DNA]</scope>
    <source>
        <strain evidence="3 4">IMCC34758</strain>
    </source>
</reference>
<name>A0A2V4C5C7_9FLAO</name>
<comment type="caution">
    <text evidence="3">The sequence shown here is derived from an EMBL/GenBank/DDBJ whole genome shotgun (WGS) entry which is preliminary data.</text>
</comment>
<dbReference type="AlphaFoldDB" id="A0A2V4C5C7"/>
<feature type="domain" description="Outer membrane protein beta-barrel" evidence="2">
    <location>
        <begin position="32"/>
        <end position="185"/>
    </location>
</feature>
<dbReference type="Pfam" id="PF13568">
    <property type="entry name" value="OMP_b-brl_2"/>
    <property type="match status" value="1"/>
</dbReference>
<gene>
    <name evidence="3" type="ORF">DMB68_05140</name>
</gene>
<accession>A0A2V4C5C7</accession>
<keyword evidence="4" id="KW-1185">Reference proteome</keyword>
<feature type="signal peptide" evidence="1">
    <location>
        <begin position="1"/>
        <end position="24"/>
    </location>
</feature>
<evidence type="ECO:0000313" key="3">
    <source>
        <dbReference type="EMBL" id="PXY46556.1"/>
    </source>
</evidence>
<evidence type="ECO:0000313" key="4">
    <source>
        <dbReference type="Proteomes" id="UP000247681"/>
    </source>
</evidence>
<sequence length="216" mass="23621">MKMQSNFLYALSLFMMTSFGIVSAQSSTVVGPEFGIKGGVNMSNLYSDSDDINDENVLWGFNAGVFAAFPIADNIFIQPEILYTTKGAELEYDTAGVEGTSKFKLGYVEVPLLVRFNLTDNFNIHVGGYASYLVNAKVTGEGDVEFDEDLDADDFERFDAGLSAGVGLDFNPISIGLRYNYGLTTIGKERDVAGTSYTFPDVKNSNLSLYLAYKLN</sequence>
<organism evidence="3 4">
    <name type="scientific">Flavobacterium hydrophilum</name>
    <dbReference type="NCBI Taxonomy" id="2211445"/>
    <lineage>
        <taxon>Bacteria</taxon>
        <taxon>Pseudomonadati</taxon>
        <taxon>Bacteroidota</taxon>
        <taxon>Flavobacteriia</taxon>
        <taxon>Flavobacteriales</taxon>
        <taxon>Flavobacteriaceae</taxon>
        <taxon>Flavobacterium</taxon>
    </lineage>
</organism>
<protein>
    <submittedName>
        <fullName evidence="3">PorT family protein</fullName>
    </submittedName>
</protein>
<dbReference type="InterPro" id="IPR025665">
    <property type="entry name" value="Beta-barrel_OMP_2"/>
</dbReference>